<evidence type="ECO:0008006" key="5">
    <source>
        <dbReference type="Google" id="ProtNLM"/>
    </source>
</evidence>
<reference evidence="3 4" key="1">
    <citation type="journal article" date="2016" name="Genome Biol. Evol.">
        <title>Gene Family Evolution Reflects Adaptation to Soil Environmental Stressors in the Genome of the Collembolan Orchesella cincta.</title>
        <authorList>
            <person name="Faddeeva-Vakhrusheva A."/>
            <person name="Derks M.F."/>
            <person name="Anvar S.Y."/>
            <person name="Agamennone V."/>
            <person name="Suring W."/>
            <person name="Smit S."/>
            <person name="van Straalen N.M."/>
            <person name="Roelofs D."/>
        </authorList>
    </citation>
    <scope>NUCLEOTIDE SEQUENCE [LARGE SCALE GENOMIC DNA]</scope>
    <source>
        <tissue evidence="3">Mixed pool</tissue>
    </source>
</reference>
<feature type="chain" id="PRO_5008904699" description="DUF243 domain-containing protein" evidence="2">
    <location>
        <begin position="17"/>
        <end position="150"/>
    </location>
</feature>
<dbReference type="EMBL" id="LJIJ01000416">
    <property type="protein sequence ID" value="ODM97733.1"/>
    <property type="molecule type" value="Genomic_DNA"/>
</dbReference>
<keyword evidence="4" id="KW-1185">Reference proteome</keyword>
<feature type="signal peptide" evidence="2">
    <location>
        <begin position="1"/>
        <end position="16"/>
    </location>
</feature>
<accession>A0A1D2MXG6</accession>
<proteinExistence type="predicted"/>
<organism evidence="3 4">
    <name type="scientific">Orchesella cincta</name>
    <name type="common">Springtail</name>
    <name type="synonym">Podura cincta</name>
    <dbReference type="NCBI Taxonomy" id="48709"/>
    <lineage>
        <taxon>Eukaryota</taxon>
        <taxon>Metazoa</taxon>
        <taxon>Ecdysozoa</taxon>
        <taxon>Arthropoda</taxon>
        <taxon>Hexapoda</taxon>
        <taxon>Collembola</taxon>
        <taxon>Entomobryomorpha</taxon>
        <taxon>Entomobryoidea</taxon>
        <taxon>Orchesellidae</taxon>
        <taxon>Orchesellinae</taxon>
        <taxon>Orchesella</taxon>
    </lineage>
</organism>
<evidence type="ECO:0000313" key="4">
    <source>
        <dbReference type="Proteomes" id="UP000094527"/>
    </source>
</evidence>
<evidence type="ECO:0000313" key="3">
    <source>
        <dbReference type="EMBL" id="ODM97733.1"/>
    </source>
</evidence>
<dbReference type="Proteomes" id="UP000094527">
    <property type="component" value="Unassembled WGS sequence"/>
</dbReference>
<keyword evidence="2" id="KW-0732">Signal</keyword>
<feature type="region of interest" description="Disordered" evidence="1">
    <location>
        <begin position="121"/>
        <end position="150"/>
    </location>
</feature>
<comment type="caution">
    <text evidence="3">The sequence shown here is derived from an EMBL/GenBank/DDBJ whole genome shotgun (WGS) entry which is preliminary data.</text>
</comment>
<dbReference type="OrthoDB" id="8281622at2759"/>
<gene>
    <name evidence="3" type="ORF">Ocin01_08946</name>
</gene>
<sequence length="150" mass="15849">MRTFLILASALGVAYAGGYGADGQDVGWTRVYCKRGNGEITENTNHRVNVPGSSGQAQTVFIQPPPARYNHNVEIWSGGNQGGQTKIYVLPQKATHTVTPNVQKTPGTQVKPVVYFLNKGGSSSSSNSYGPPANVPPSNYGAPPPTGYGR</sequence>
<name>A0A1D2MXG6_ORCCI</name>
<evidence type="ECO:0000256" key="1">
    <source>
        <dbReference type="SAM" id="MobiDB-lite"/>
    </source>
</evidence>
<dbReference type="AlphaFoldDB" id="A0A1D2MXG6"/>
<evidence type="ECO:0000256" key="2">
    <source>
        <dbReference type="SAM" id="SignalP"/>
    </source>
</evidence>
<protein>
    <recommendedName>
        <fullName evidence="5">DUF243 domain-containing protein</fullName>
    </recommendedName>
</protein>